<evidence type="ECO:0000313" key="2">
    <source>
        <dbReference type="Proteomes" id="UP000499080"/>
    </source>
</evidence>
<evidence type="ECO:0000313" key="1">
    <source>
        <dbReference type="EMBL" id="GBM94406.1"/>
    </source>
</evidence>
<evidence type="ECO:0008006" key="3">
    <source>
        <dbReference type="Google" id="ProtNLM"/>
    </source>
</evidence>
<proteinExistence type="predicted"/>
<dbReference type="Proteomes" id="UP000499080">
    <property type="component" value="Unassembled WGS sequence"/>
</dbReference>
<organism evidence="1 2">
    <name type="scientific">Araneus ventricosus</name>
    <name type="common">Orbweaver spider</name>
    <name type="synonym">Epeira ventricosa</name>
    <dbReference type="NCBI Taxonomy" id="182803"/>
    <lineage>
        <taxon>Eukaryota</taxon>
        <taxon>Metazoa</taxon>
        <taxon>Ecdysozoa</taxon>
        <taxon>Arthropoda</taxon>
        <taxon>Chelicerata</taxon>
        <taxon>Arachnida</taxon>
        <taxon>Araneae</taxon>
        <taxon>Araneomorphae</taxon>
        <taxon>Entelegynae</taxon>
        <taxon>Araneoidea</taxon>
        <taxon>Araneidae</taxon>
        <taxon>Araneus</taxon>
    </lineage>
</organism>
<comment type="caution">
    <text evidence="1">The sequence shown here is derived from an EMBL/GenBank/DDBJ whole genome shotgun (WGS) entry which is preliminary data.</text>
</comment>
<accession>A0A4Y2JYQ3</accession>
<dbReference type="AlphaFoldDB" id="A0A4Y2JYQ3"/>
<name>A0A4Y2JYQ3_ARAVE</name>
<dbReference type="EMBL" id="BGPR01003966">
    <property type="protein sequence ID" value="GBM94406.1"/>
    <property type="molecule type" value="Genomic_DNA"/>
</dbReference>
<protein>
    <recommendedName>
        <fullName evidence="3">Transposase Tc1-like domain-containing protein</fullName>
    </recommendedName>
</protein>
<gene>
    <name evidence="1" type="ORF">AVEN_122523_1</name>
</gene>
<keyword evidence="2" id="KW-1185">Reference proteome</keyword>
<sequence>MYNFKAIIAERVIRGGGKDMSQCNKGQIIVLYQGKKSFKKIAEITCNGLCTVQRIMKSCKVVNEPSSSSQKNCDRKTILSNRDQKSLKRLVKTNRQKSNLEIKKSFDKGSKTIYTCTMRRELKGMGLKRFSAARKYLVTATEPRKETAIYKRTQK</sequence>
<reference evidence="1 2" key="1">
    <citation type="journal article" date="2019" name="Sci. Rep.">
        <title>Orb-weaving spider Araneus ventricosus genome elucidates the spidroin gene catalogue.</title>
        <authorList>
            <person name="Kono N."/>
            <person name="Nakamura H."/>
            <person name="Ohtoshi R."/>
            <person name="Moran D.A.P."/>
            <person name="Shinohara A."/>
            <person name="Yoshida Y."/>
            <person name="Fujiwara M."/>
            <person name="Mori M."/>
            <person name="Tomita M."/>
            <person name="Arakawa K."/>
        </authorList>
    </citation>
    <scope>NUCLEOTIDE SEQUENCE [LARGE SCALE GENOMIC DNA]</scope>
</reference>